<protein>
    <submittedName>
        <fullName evidence="1">Uncharacterized protein</fullName>
    </submittedName>
</protein>
<reference evidence="1" key="1">
    <citation type="submission" date="2018-11" db="EMBL/GenBank/DDBJ databases">
        <authorList>
            <consortium name="Pathogen Informatics"/>
        </authorList>
    </citation>
    <scope>NUCLEOTIDE SEQUENCE</scope>
</reference>
<comment type="caution">
    <text evidence="1">The sequence shown here is derived from an EMBL/GenBank/DDBJ whole genome shotgun (WGS) entry which is preliminary data.</text>
</comment>
<evidence type="ECO:0000313" key="1">
    <source>
        <dbReference type="EMBL" id="VEL30637.1"/>
    </source>
</evidence>
<evidence type="ECO:0000313" key="2">
    <source>
        <dbReference type="Proteomes" id="UP000784294"/>
    </source>
</evidence>
<organism evidence="1 2">
    <name type="scientific">Protopolystoma xenopodis</name>
    <dbReference type="NCBI Taxonomy" id="117903"/>
    <lineage>
        <taxon>Eukaryota</taxon>
        <taxon>Metazoa</taxon>
        <taxon>Spiralia</taxon>
        <taxon>Lophotrochozoa</taxon>
        <taxon>Platyhelminthes</taxon>
        <taxon>Monogenea</taxon>
        <taxon>Polyopisthocotylea</taxon>
        <taxon>Polystomatidea</taxon>
        <taxon>Polystomatidae</taxon>
        <taxon>Protopolystoma</taxon>
    </lineage>
</organism>
<accession>A0A3S5AJ51</accession>
<proteinExistence type="predicted"/>
<dbReference type="EMBL" id="CAAALY010113984">
    <property type="protein sequence ID" value="VEL30637.1"/>
    <property type="molecule type" value="Genomic_DNA"/>
</dbReference>
<keyword evidence="2" id="KW-1185">Reference proteome</keyword>
<dbReference type="Proteomes" id="UP000784294">
    <property type="component" value="Unassembled WGS sequence"/>
</dbReference>
<name>A0A3S5AJ51_9PLAT</name>
<sequence>MHGNLDLPAYPRTQPPYSSGQVSVSHVGLECTWNIHLPVINFIGTDSATTGENLNRSFGFGPSRHHHLLFMLDLSQAVEQIQRYQKSKDFSTIQAGCYMWIKVKL</sequence>
<dbReference type="AlphaFoldDB" id="A0A3S5AJ51"/>
<gene>
    <name evidence="1" type="ORF">PXEA_LOCUS24077</name>
</gene>